<dbReference type="InterPro" id="IPR038765">
    <property type="entry name" value="Papain-like_cys_pep_sf"/>
</dbReference>
<dbReference type="FunFam" id="2.60.120.380:FF:000014">
    <property type="entry name" value="Putative calpain-like cysteine peptidase"/>
    <property type="match status" value="1"/>
</dbReference>
<organism evidence="10 11">
    <name type="scientific">Trypanosoma theileri</name>
    <dbReference type="NCBI Taxonomy" id="67003"/>
    <lineage>
        <taxon>Eukaryota</taxon>
        <taxon>Discoba</taxon>
        <taxon>Euglenozoa</taxon>
        <taxon>Kinetoplastea</taxon>
        <taxon>Metakinetoplastina</taxon>
        <taxon>Trypanosomatida</taxon>
        <taxon>Trypanosomatidae</taxon>
        <taxon>Trypanosoma</taxon>
    </lineage>
</organism>
<evidence type="ECO:0000256" key="5">
    <source>
        <dbReference type="PIRSR" id="PIRSR622684-1"/>
    </source>
</evidence>
<feature type="compositionally biased region" description="Basic and acidic residues" evidence="8">
    <location>
        <begin position="1214"/>
        <end position="1230"/>
    </location>
</feature>
<dbReference type="GO" id="GO:0006508">
    <property type="term" value="P:proteolysis"/>
    <property type="evidence" value="ECO:0007669"/>
    <property type="project" value="UniProtKB-KW"/>
</dbReference>
<dbReference type="InterPro" id="IPR022684">
    <property type="entry name" value="Calpain_cysteine_protease"/>
</dbReference>
<dbReference type="InterPro" id="IPR036213">
    <property type="entry name" value="Calpain_III_sf"/>
</dbReference>
<dbReference type="Pfam" id="PF01067">
    <property type="entry name" value="Calpain_III"/>
    <property type="match status" value="1"/>
</dbReference>
<evidence type="ECO:0000256" key="7">
    <source>
        <dbReference type="SAM" id="Coils"/>
    </source>
</evidence>
<dbReference type="RefSeq" id="XP_028876802.1">
    <property type="nucleotide sequence ID" value="XM_029031901.1"/>
</dbReference>
<evidence type="ECO:0000256" key="1">
    <source>
        <dbReference type="ARBA" id="ARBA00007623"/>
    </source>
</evidence>
<feature type="region of interest" description="Disordered" evidence="8">
    <location>
        <begin position="117"/>
        <end position="137"/>
    </location>
</feature>
<dbReference type="OrthoDB" id="424753at2759"/>
<keyword evidence="3" id="KW-0378">Hydrolase</keyword>
<dbReference type="AlphaFoldDB" id="A0A1X0NDF7"/>
<dbReference type="InterPro" id="IPR001300">
    <property type="entry name" value="Peptidase_C2_calpain_cat"/>
</dbReference>
<feature type="active site" evidence="5">
    <location>
        <position position="853"/>
    </location>
</feature>
<reference evidence="10 11" key="1">
    <citation type="submission" date="2017-03" db="EMBL/GenBank/DDBJ databases">
        <title>An alternative strategy for trypanosome survival in the mammalian bloodstream revealed through genome and transcriptome analysis of the ubiquitous bovine parasite Trypanosoma (Megatrypanum) theileri.</title>
        <authorList>
            <person name="Kelly S."/>
            <person name="Ivens A."/>
            <person name="Mott A."/>
            <person name="O'Neill E."/>
            <person name="Emms D."/>
            <person name="Macleod O."/>
            <person name="Voorheis P."/>
            <person name="Matthews J."/>
            <person name="Matthews K."/>
            <person name="Carrington M."/>
        </authorList>
    </citation>
    <scope>NUCLEOTIDE SEQUENCE [LARGE SCALE GENOMIC DNA]</scope>
    <source>
        <strain evidence="10">Edinburgh</strain>
    </source>
</reference>
<dbReference type="InterPro" id="IPR022682">
    <property type="entry name" value="Calpain_domain_III"/>
</dbReference>
<dbReference type="SUPFAM" id="SSF54001">
    <property type="entry name" value="Cysteine proteinases"/>
    <property type="match status" value="1"/>
</dbReference>
<evidence type="ECO:0000259" key="9">
    <source>
        <dbReference type="PROSITE" id="PS50203"/>
    </source>
</evidence>
<comment type="similarity">
    <text evidence="1">Belongs to the peptidase C2 family.</text>
</comment>
<dbReference type="InterPro" id="IPR056040">
    <property type="entry name" value="DUF7623"/>
</dbReference>
<dbReference type="Gene3D" id="3.90.70.10">
    <property type="entry name" value="Cysteine proteinases"/>
    <property type="match status" value="1"/>
</dbReference>
<comment type="caution">
    <text evidence="6">Lacks conserved residue(s) required for the propagation of feature annotation.</text>
</comment>
<dbReference type="Proteomes" id="UP000192257">
    <property type="component" value="Unassembled WGS sequence"/>
</dbReference>
<dbReference type="EMBL" id="NBCO01000146">
    <property type="protein sequence ID" value="ORC80773.1"/>
    <property type="molecule type" value="Genomic_DNA"/>
</dbReference>
<dbReference type="SUPFAM" id="SSF49758">
    <property type="entry name" value="Calpain large subunit, middle domain (domain III)"/>
    <property type="match status" value="1"/>
</dbReference>
<evidence type="ECO:0000313" key="10">
    <source>
        <dbReference type="EMBL" id="ORC80773.1"/>
    </source>
</evidence>
<feature type="compositionally biased region" description="Basic and acidic residues" evidence="8">
    <location>
        <begin position="125"/>
        <end position="137"/>
    </location>
</feature>
<dbReference type="GeneID" id="39991681"/>
<feature type="region of interest" description="Disordered" evidence="8">
    <location>
        <begin position="1204"/>
        <end position="1260"/>
    </location>
</feature>
<keyword evidence="4" id="KW-0788">Thiol protease</keyword>
<dbReference type="Gene3D" id="2.60.120.380">
    <property type="match status" value="1"/>
</dbReference>
<protein>
    <submittedName>
        <fullName evidence="10">Calpain-like cysteine peptidase</fullName>
    </submittedName>
</protein>
<dbReference type="PANTHER" id="PTHR10183:SF379">
    <property type="entry name" value="CALPAIN-5"/>
    <property type="match status" value="1"/>
</dbReference>
<accession>A0A1X0NDF7</accession>
<dbReference type="PANTHER" id="PTHR10183">
    <property type="entry name" value="CALPAIN"/>
    <property type="match status" value="1"/>
</dbReference>
<keyword evidence="11" id="KW-1185">Reference proteome</keyword>
<proteinExistence type="inferred from homology"/>
<feature type="coiled-coil region" evidence="7">
    <location>
        <begin position="195"/>
        <end position="222"/>
    </location>
</feature>
<dbReference type="GO" id="GO:0004198">
    <property type="term" value="F:calcium-dependent cysteine-type endopeptidase activity"/>
    <property type="evidence" value="ECO:0007669"/>
    <property type="project" value="InterPro"/>
</dbReference>
<evidence type="ECO:0000256" key="8">
    <source>
        <dbReference type="SAM" id="MobiDB-lite"/>
    </source>
</evidence>
<comment type="caution">
    <text evidence="10">The sequence shown here is derived from an EMBL/GenBank/DDBJ whole genome shotgun (WGS) entry which is preliminary data.</text>
</comment>
<evidence type="ECO:0000256" key="3">
    <source>
        <dbReference type="ARBA" id="ARBA00022801"/>
    </source>
</evidence>
<keyword evidence="2" id="KW-0645">Protease</keyword>
<dbReference type="PROSITE" id="PS50203">
    <property type="entry name" value="CALPAIN_CAT"/>
    <property type="match status" value="1"/>
</dbReference>
<evidence type="ECO:0000256" key="4">
    <source>
        <dbReference type="ARBA" id="ARBA00022807"/>
    </source>
</evidence>
<evidence type="ECO:0000313" key="11">
    <source>
        <dbReference type="Proteomes" id="UP000192257"/>
    </source>
</evidence>
<sequence>DNMNDRARKLAREEFAKMRGFMDQEPEGIPLEEIDLDNDPEFKNAEVARYRLLKDPNHRPEEVARLEEAMNDRAHELAKILLANDRAFLDPEPEGVPLSELPLDTDKEFKELAMQRRKLKQSGKKGRDPELKELESKMNDRAHELAKEYLRNNRSYLDPEPEGVPLDDIALSRDPIFREMEQELIKAMKDPRASKDKLNHLKDDLNDRAHELAKELLKKERAFLRPLPLGVPLGDLPLNYDPILNPLERKRRALKSDPRGNADAIRTCEDDIQDRVNEIVKEYLDKERSFLDSEPEGVPLSELPLDADRLFHDMECDLRALKKLPAKNKKEIEELQDQMNNRAHELAKEHLQKRRAFLNPEPLGVPLSELPLNDDEKFRQLEERRLEMKKNPKTTAAELEEIEDEMNDRVKELAEEQLRRERAFLDPEPEGIPLSELPLSKDKHFREMEKKLRGLRKDPRKNAEEIKDLEYDMNDRAHELARRQLTDDRSYLPIELCGVPLTDLPLDDDEKFRELELERHNLKKDPKRNADAIRDIEDKLNDRAFEIAADYLRKEREYLDSQPEGISIDRVPLDMDREFREMEQERRRLKKDPNNKKAVLDLEERLNQRARELALNILGWQDVEFHEANKDVAEEWPRICELYPEGIREDVVPEITQPSDVCSAPGCAGCLAPFIAALGRHPPLIHRLFVSKVHPINEPYSFTFFDPNSSPVRVDIDDRIPCDSNMEPKFTRVPHRSWYPLLLEKAYAKFVGGYSKLDQCTPHETLRDLTGRPVLHIPFDERLAEAANTGDYKSAAFWRGVTKNLEQGDVITCMSNVECVDGIHPQCSYALLGVINTLMESNDPDDVVIKLHNCYFDKPLYSGPLNQHDPNWTADLKRVCNFDPEEDEVLYLPLPTFLRNFSSMQRCHINCSDRFSSPGEWNEYTSGGNPKFTTFRNNPIYVVENKTTRPVTILAELRHHTPAFTDPDGLNHYHQTGLVLMQAVQAKMPLSPLITSTTHKFLQKGMMLDAREVCSQMELPPSSTCYLIPYTMKRGCYGKFFVSIYPGMAKVTLTPLRNAGLRREPLTTQVNLTPGSSEATRVDFLLNDPCDVHVLVRQMKVSDSSSLKKGDVVGEDDVSVSVYNEYGIKVSSSEFTNAREQALVFRVTQGGRYSVALLCSSKSKSADCPCLLSIYTPKDTTADFVPVPPDAKPFDQQVRFPVIPRSAPNVNRTASRERTYSRDRMVRRSDSLPPIQGAGRGQRASVNGGLAPRRPSRGRN</sequence>
<name>A0A1X0NDF7_9TRYP</name>
<feature type="domain" description="Calpain catalytic" evidence="9">
    <location>
        <begin position="635"/>
        <end position="910"/>
    </location>
</feature>
<evidence type="ECO:0000256" key="6">
    <source>
        <dbReference type="PROSITE-ProRule" id="PRU00239"/>
    </source>
</evidence>
<feature type="non-terminal residue" evidence="10">
    <location>
        <position position="1"/>
    </location>
</feature>
<gene>
    <name evidence="10" type="ORF">TM35_001461000</name>
</gene>
<keyword evidence="7" id="KW-0175">Coiled coil</keyword>
<dbReference type="STRING" id="67003.A0A1X0NDF7"/>
<dbReference type="Pfam" id="PF24610">
    <property type="entry name" value="DUF7623"/>
    <property type="match status" value="9"/>
</dbReference>
<dbReference type="SMART" id="SM00230">
    <property type="entry name" value="CysPc"/>
    <property type="match status" value="1"/>
</dbReference>
<dbReference type="Pfam" id="PF00648">
    <property type="entry name" value="Peptidase_C2"/>
    <property type="match status" value="1"/>
</dbReference>
<evidence type="ECO:0000256" key="2">
    <source>
        <dbReference type="ARBA" id="ARBA00022670"/>
    </source>
</evidence>
<dbReference type="VEuPathDB" id="TriTrypDB:TM35_001461000"/>